<dbReference type="KEGG" id="psti:SOO65_14655"/>
<dbReference type="InterPro" id="IPR005224">
    <property type="entry name" value="SfsA"/>
</dbReference>
<dbReference type="Gene3D" id="3.40.1350.60">
    <property type="match status" value="1"/>
</dbReference>
<protein>
    <recommendedName>
        <fullName evidence="1">Sugar fermentation stimulation protein homolog</fullName>
    </recommendedName>
</protein>
<dbReference type="EMBL" id="CP139487">
    <property type="protein sequence ID" value="WPU63933.1"/>
    <property type="molecule type" value="Genomic_DNA"/>
</dbReference>
<dbReference type="CDD" id="cd22359">
    <property type="entry name" value="SfsA-like_bacterial"/>
    <property type="match status" value="1"/>
</dbReference>
<evidence type="ECO:0000313" key="4">
    <source>
        <dbReference type="EMBL" id="WPU63933.1"/>
    </source>
</evidence>
<evidence type="ECO:0000313" key="5">
    <source>
        <dbReference type="Proteomes" id="UP001324634"/>
    </source>
</evidence>
<evidence type="ECO:0000256" key="1">
    <source>
        <dbReference type="HAMAP-Rule" id="MF_00095"/>
    </source>
</evidence>
<evidence type="ECO:0000259" key="3">
    <source>
        <dbReference type="Pfam" id="PF17746"/>
    </source>
</evidence>
<dbReference type="AlphaFoldDB" id="A0AAX4HLC3"/>
<name>A0AAX4HLC3_9BACT</name>
<sequence length="234" mass="26328">MNVKWDKPLTEAVLLKRYKRFLADIQLGDDTFTAHVPNTGSMTSCWEPHWKCAISKSDNPARKMAHTLELTHNGETWIGVNTANANKLAHLWLKNGLISELTGYSVIQPEKKIGESRIDFYLEGHTTLPSCYVEVKNVTLKLDGIAQFPDAVSERGQKHLKELMQLKKEGHRAAMLYVVQREDVDQMKPAHGIDKVYGQLLAEAHAVGVEILVYQCKMGTSEIGFGKSLPFLLR</sequence>
<reference evidence="4 5" key="1">
    <citation type="submission" date="2023-11" db="EMBL/GenBank/DDBJ databases">
        <title>Peredibacter starrii A3.12.</title>
        <authorList>
            <person name="Mitchell R.J."/>
        </authorList>
    </citation>
    <scope>NUCLEOTIDE SEQUENCE [LARGE SCALE GENOMIC DNA]</scope>
    <source>
        <strain evidence="4 5">A3.12</strain>
    </source>
</reference>
<comment type="similarity">
    <text evidence="1">Belongs to the SfsA family.</text>
</comment>
<evidence type="ECO:0000259" key="2">
    <source>
        <dbReference type="Pfam" id="PF03749"/>
    </source>
</evidence>
<dbReference type="Gene3D" id="2.40.50.580">
    <property type="match status" value="1"/>
</dbReference>
<gene>
    <name evidence="1 4" type="primary">sfsA</name>
    <name evidence="4" type="ORF">SOO65_14655</name>
</gene>
<dbReference type="PANTHER" id="PTHR30545:SF2">
    <property type="entry name" value="SUGAR FERMENTATION STIMULATION PROTEIN A"/>
    <property type="match status" value="1"/>
</dbReference>
<dbReference type="Pfam" id="PF03749">
    <property type="entry name" value="SfsA"/>
    <property type="match status" value="1"/>
</dbReference>
<organism evidence="4 5">
    <name type="scientific">Peredibacter starrii</name>
    <dbReference type="NCBI Taxonomy" id="28202"/>
    <lineage>
        <taxon>Bacteria</taxon>
        <taxon>Pseudomonadati</taxon>
        <taxon>Bdellovibrionota</taxon>
        <taxon>Bacteriovoracia</taxon>
        <taxon>Bacteriovoracales</taxon>
        <taxon>Bacteriovoracaceae</taxon>
        <taxon>Peredibacter</taxon>
    </lineage>
</organism>
<feature type="domain" description="Sugar fermentation stimulation protein C-terminal" evidence="2">
    <location>
        <begin position="85"/>
        <end position="220"/>
    </location>
</feature>
<keyword evidence="5" id="KW-1185">Reference proteome</keyword>
<dbReference type="Pfam" id="PF17746">
    <property type="entry name" value="SfsA_N"/>
    <property type="match status" value="1"/>
</dbReference>
<dbReference type="InterPro" id="IPR040452">
    <property type="entry name" value="SfsA_C"/>
</dbReference>
<dbReference type="HAMAP" id="MF_00095">
    <property type="entry name" value="SfsA"/>
    <property type="match status" value="1"/>
</dbReference>
<proteinExistence type="inferred from homology"/>
<dbReference type="PANTHER" id="PTHR30545">
    <property type="entry name" value="SUGAR FERMENTATION STIMULATION PROTEIN A"/>
    <property type="match status" value="1"/>
</dbReference>
<dbReference type="NCBIfam" id="TIGR00230">
    <property type="entry name" value="sfsA"/>
    <property type="match status" value="1"/>
</dbReference>
<dbReference type="InterPro" id="IPR041465">
    <property type="entry name" value="SfsA_N"/>
</dbReference>
<dbReference type="GO" id="GO:0003677">
    <property type="term" value="F:DNA binding"/>
    <property type="evidence" value="ECO:0007669"/>
    <property type="project" value="InterPro"/>
</dbReference>
<accession>A0AAX4HLC3</accession>
<dbReference type="Proteomes" id="UP001324634">
    <property type="component" value="Chromosome"/>
</dbReference>
<feature type="domain" description="SfsA N-terminal OB" evidence="3">
    <location>
        <begin position="15"/>
        <end position="80"/>
    </location>
</feature>